<name>A0A8S1NFG5_PARPR</name>
<accession>A0A8S1NFG5</accession>
<dbReference type="Proteomes" id="UP000688137">
    <property type="component" value="Unassembled WGS sequence"/>
</dbReference>
<dbReference type="EMBL" id="CAJJDM010000083">
    <property type="protein sequence ID" value="CAD8088213.1"/>
    <property type="molecule type" value="Genomic_DNA"/>
</dbReference>
<evidence type="ECO:0000313" key="2">
    <source>
        <dbReference type="Proteomes" id="UP000688137"/>
    </source>
</evidence>
<dbReference type="AlphaFoldDB" id="A0A8S1NFG5"/>
<dbReference type="OMA" id="MNYICHI"/>
<sequence length="167" mass="19622">MAQNQQSTRKVSFFEKYFCCGNTQEVQEPNTTNQMYNTVNEYLKLNHKNPSLYTLQEFDGVYYDKSKKIKTIHPLKDIAINNIITERTQHSCPICFCYFNFILASNCCMNYICHICALEFKNPKCHFCQNEKCKYIDADSKEFKIYTDSQGIQMFALQQMKRDTTSG</sequence>
<evidence type="ECO:0000313" key="1">
    <source>
        <dbReference type="EMBL" id="CAD8088213.1"/>
    </source>
</evidence>
<comment type="caution">
    <text evidence="1">The sequence shown here is derived from an EMBL/GenBank/DDBJ whole genome shotgun (WGS) entry which is preliminary data.</text>
</comment>
<keyword evidence="2" id="KW-1185">Reference proteome</keyword>
<protein>
    <recommendedName>
        <fullName evidence="3">RING-type domain-containing protein</fullName>
    </recommendedName>
</protein>
<reference evidence="1" key="1">
    <citation type="submission" date="2021-01" db="EMBL/GenBank/DDBJ databases">
        <authorList>
            <consortium name="Genoscope - CEA"/>
            <person name="William W."/>
        </authorList>
    </citation>
    <scope>NUCLEOTIDE SEQUENCE</scope>
</reference>
<organism evidence="1 2">
    <name type="scientific">Paramecium primaurelia</name>
    <dbReference type="NCBI Taxonomy" id="5886"/>
    <lineage>
        <taxon>Eukaryota</taxon>
        <taxon>Sar</taxon>
        <taxon>Alveolata</taxon>
        <taxon>Ciliophora</taxon>
        <taxon>Intramacronucleata</taxon>
        <taxon>Oligohymenophorea</taxon>
        <taxon>Peniculida</taxon>
        <taxon>Parameciidae</taxon>
        <taxon>Paramecium</taxon>
    </lineage>
</organism>
<proteinExistence type="predicted"/>
<evidence type="ECO:0008006" key="3">
    <source>
        <dbReference type="Google" id="ProtNLM"/>
    </source>
</evidence>
<gene>
    <name evidence="1" type="ORF">PPRIM_AZ9-3.1.T0800143</name>
</gene>